<name>A0ABS8VIQ6_DATST</name>
<keyword evidence="2" id="KW-1185">Reference proteome</keyword>
<protein>
    <submittedName>
        <fullName evidence="1">Uncharacterized protein</fullName>
    </submittedName>
</protein>
<organism evidence="1 2">
    <name type="scientific">Datura stramonium</name>
    <name type="common">Jimsonweed</name>
    <name type="synonym">Common thornapple</name>
    <dbReference type="NCBI Taxonomy" id="4076"/>
    <lineage>
        <taxon>Eukaryota</taxon>
        <taxon>Viridiplantae</taxon>
        <taxon>Streptophyta</taxon>
        <taxon>Embryophyta</taxon>
        <taxon>Tracheophyta</taxon>
        <taxon>Spermatophyta</taxon>
        <taxon>Magnoliopsida</taxon>
        <taxon>eudicotyledons</taxon>
        <taxon>Gunneridae</taxon>
        <taxon>Pentapetalae</taxon>
        <taxon>asterids</taxon>
        <taxon>lamiids</taxon>
        <taxon>Solanales</taxon>
        <taxon>Solanaceae</taxon>
        <taxon>Solanoideae</taxon>
        <taxon>Datureae</taxon>
        <taxon>Datura</taxon>
    </lineage>
</organism>
<sequence>MRIYQKSLAVRVLTRVEEKKRSERRGGWFGGISGESRDGWAVVSDGGIWPEQGGE</sequence>
<gene>
    <name evidence="1" type="ORF">HAX54_037744</name>
</gene>
<dbReference type="Proteomes" id="UP000823775">
    <property type="component" value="Unassembled WGS sequence"/>
</dbReference>
<proteinExistence type="predicted"/>
<reference evidence="1 2" key="1">
    <citation type="journal article" date="2021" name="BMC Genomics">
        <title>Datura genome reveals duplications of psychoactive alkaloid biosynthetic genes and high mutation rate following tissue culture.</title>
        <authorList>
            <person name="Rajewski A."/>
            <person name="Carter-House D."/>
            <person name="Stajich J."/>
            <person name="Litt A."/>
        </authorList>
    </citation>
    <scope>NUCLEOTIDE SEQUENCE [LARGE SCALE GENOMIC DNA]</scope>
    <source>
        <strain evidence="1">AR-01</strain>
    </source>
</reference>
<evidence type="ECO:0000313" key="2">
    <source>
        <dbReference type="Proteomes" id="UP000823775"/>
    </source>
</evidence>
<accession>A0ABS8VIQ6</accession>
<evidence type="ECO:0000313" key="1">
    <source>
        <dbReference type="EMBL" id="MCE0480693.1"/>
    </source>
</evidence>
<dbReference type="EMBL" id="JACEIK010005090">
    <property type="protein sequence ID" value="MCE0480693.1"/>
    <property type="molecule type" value="Genomic_DNA"/>
</dbReference>
<feature type="non-terminal residue" evidence="1">
    <location>
        <position position="55"/>
    </location>
</feature>
<comment type="caution">
    <text evidence="1">The sequence shown here is derived from an EMBL/GenBank/DDBJ whole genome shotgun (WGS) entry which is preliminary data.</text>
</comment>